<dbReference type="SUPFAM" id="SSF53098">
    <property type="entry name" value="Ribonuclease H-like"/>
    <property type="match status" value="1"/>
</dbReference>
<dbReference type="OrthoDB" id="2421167at2759"/>
<reference evidence="1" key="1">
    <citation type="submission" date="2022-08" db="EMBL/GenBank/DDBJ databases">
        <authorList>
            <person name="Kallberg Y."/>
            <person name="Tangrot J."/>
            <person name="Rosling A."/>
        </authorList>
    </citation>
    <scope>NUCLEOTIDE SEQUENCE</scope>
    <source>
        <strain evidence="1">Wild A</strain>
    </source>
</reference>
<name>A0A9W4WTB1_9GLOM</name>
<dbReference type="InterPro" id="IPR012337">
    <property type="entry name" value="RNaseH-like_sf"/>
</dbReference>
<protein>
    <submittedName>
        <fullName evidence="1">11281_t:CDS:1</fullName>
    </submittedName>
</protein>
<sequence>MKVGQLKYIDSMQFMNTSLANFTKNLVGRKRVYSYEYINSHDRFKETKLPLIHEFHGILSDEYHDHYLKTDVLSLADIWIQLRKMSMEYDGLNPNMDKHDFIEKAK</sequence>
<gene>
    <name evidence="1" type="ORF">FWILDA_LOCUS12048</name>
</gene>
<accession>A0A9W4WTB1</accession>
<keyword evidence="2" id="KW-1185">Reference proteome</keyword>
<proteinExistence type="predicted"/>
<evidence type="ECO:0000313" key="1">
    <source>
        <dbReference type="EMBL" id="CAI2185379.1"/>
    </source>
</evidence>
<dbReference type="EMBL" id="CAMKVN010003697">
    <property type="protein sequence ID" value="CAI2185379.1"/>
    <property type="molecule type" value="Genomic_DNA"/>
</dbReference>
<evidence type="ECO:0000313" key="2">
    <source>
        <dbReference type="Proteomes" id="UP001153678"/>
    </source>
</evidence>
<organism evidence="1 2">
    <name type="scientific">Funneliformis geosporum</name>
    <dbReference type="NCBI Taxonomy" id="1117311"/>
    <lineage>
        <taxon>Eukaryota</taxon>
        <taxon>Fungi</taxon>
        <taxon>Fungi incertae sedis</taxon>
        <taxon>Mucoromycota</taxon>
        <taxon>Glomeromycotina</taxon>
        <taxon>Glomeromycetes</taxon>
        <taxon>Glomerales</taxon>
        <taxon>Glomeraceae</taxon>
        <taxon>Funneliformis</taxon>
    </lineage>
</organism>
<dbReference type="AlphaFoldDB" id="A0A9W4WTB1"/>
<dbReference type="Proteomes" id="UP001153678">
    <property type="component" value="Unassembled WGS sequence"/>
</dbReference>
<comment type="caution">
    <text evidence="1">The sequence shown here is derived from an EMBL/GenBank/DDBJ whole genome shotgun (WGS) entry which is preliminary data.</text>
</comment>
<feature type="non-terminal residue" evidence="1">
    <location>
        <position position="106"/>
    </location>
</feature>